<comment type="subcellular location">
    <subcellularLocation>
        <location evidence="1">Cell inner membrane</location>
        <topology evidence="1">Multi-pass membrane protein</topology>
    </subcellularLocation>
</comment>
<keyword evidence="2" id="KW-0813">Transport</keyword>
<organism evidence="11 12">
    <name type="scientific">Mediterraneibacter butyricigenes</name>
    <dbReference type="NCBI Taxonomy" id="2316025"/>
    <lineage>
        <taxon>Bacteria</taxon>
        <taxon>Bacillati</taxon>
        <taxon>Bacillota</taxon>
        <taxon>Clostridia</taxon>
        <taxon>Lachnospirales</taxon>
        <taxon>Lachnospiraceae</taxon>
        <taxon>Mediterraneibacter</taxon>
    </lineage>
</organism>
<gene>
    <name evidence="11" type="ORF">KGMB01110_06460</name>
</gene>
<keyword evidence="12" id="KW-1185">Reference proteome</keyword>
<feature type="transmembrane region" description="Helical" evidence="9">
    <location>
        <begin position="47"/>
        <end position="64"/>
    </location>
</feature>
<evidence type="ECO:0000256" key="9">
    <source>
        <dbReference type="SAM" id="Phobius"/>
    </source>
</evidence>
<dbReference type="PANTHER" id="PTHR35011">
    <property type="entry name" value="2,3-DIKETO-L-GULONATE TRAP TRANSPORTER SMALL PERMEASE PROTEIN YIAM"/>
    <property type="match status" value="1"/>
</dbReference>
<reference evidence="12" key="1">
    <citation type="submission" date="2018-09" db="EMBL/GenBank/DDBJ databases">
        <title>Draft Genome Sequence of Mediterraneibacter sp. KCTC 15684.</title>
        <authorList>
            <person name="Kim J.S."/>
            <person name="Han K.I."/>
            <person name="Suh M.K."/>
            <person name="Lee K.C."/>
            <person name="Eom M.K."/>
            <person name="Lee J.H."/>
            <person name="Park S.H."/>
            <person name="Kang S.W."/>
            <person name="Park J.E."/>
            <person name="Oh B.S."/>
            <person name="Yu S.Y."/>
            <person name="Choi S.H."/>
            <person name="Lee D.H."/>
            <person name="Yoon H."/>
            <person name="Kim B."/>
            <person name="Yang S.J."/>
            <person name="Lee J.S."/>
        </authorList>
    </citation>
    <scope>NUCLEOTIDE SEQUENCE [LARGE SCALE GENOMIC DNA]</scope>
    <source>
        <strain evidence="12">KCTC 15684</strain>
    </source>
</reference>
<evidence type="ECO:0000256" key="3">
    <source>
        <dbReference type="ARBA" id="ARBA00022475"/>
    </source>
</evidence>
<feature type="transmembrane region" description="Helical" evidence="9">
    <location>
        <begin position="131"/>
        <end position="154"/>
    </location>
</feature>
<evidence type="ECO:0000256" key="5">
    <source>
        <dbReference type="ARBA" id="ARBA00022692"/>
    </source>
</evidence>
<dbReference type="InterPro" id="IPR007387">
    <property type="entry name" value="TRAP_DctQ"/>
</dbReference>
<evidence type="ECO:0000256" key="7">
    <source>
        <dbReference type="ARBA" id="ARBA00023136"/>
    </source>
</evidence>
<comment type="caution">
    <text evidence="11">The sequence shown here is derived from an EMBL/GenBank/DDBJ whole genome shotgun (WGS) entry which is preliminary data.</text>
</comment>
<dbReference type="PANTHER" id="PTHR35011:SF2">
    <property type="entry name" value="2,3-DIKETO-L-GULONATE TRAP TRANSPORTER SMALL PERMEASE PROTEIN YIAM"/>
    <property type="match status" value="1"/>
</dbReference>
<dbReference type="EMBL" id="BHGK01000001">
    <property type="protein sequence ID" value="GCA66210.1"/>
    <property type="molecule type" value="Genomic_DNA"/>
</dbReference>
<feature type="transmembrane region" description="Helical" evidence="9">
    <location>
        <begin position="85"/>
        <end position="111"/>
    </location>
</feature>
<evidence type="ECO:0000256" key="4">
    <source>
        <dbReference type="ARBA" id="ARBA00022519"/>
    </source>
</evidence>
<feature type="domain" description="Tripartite ATP-independent periplasmic transporters DctQ component" evidence="10">
    <location>
        <begin position="23"/>
        <end position="152"/>
    </location>
</feature>
<sequence>MKKVLKGLTTAENFIMAVTFALMVICSFAQVVNRNIFKLPIVWFDEASTYCMIYMALIGTEIGLRDGSQIAVTAVTDKLHGSCKGIVSLCAKIVVLIFSSTILITAVKMVAVQARIGQTSAALRLPMTVPYAALVISFAMIVLVQLGMAIEIVIKIAKGDSFEDEEVEA</sequence>
<keyword evidence="6 9" id="KW-1133">Transmembrane helix</keyword>
<evidence type="ECO:0000313" key="11">
    <source>
        <dbReference type="EMBL" id="GCA66210.1"/>
    </source>
</evidence>
<keyword evidence="3" id="KW-1003">Cell membrane</keyword>
<dbReference type="Pfam" id="PF04290">
    <property type="entry name" value="DctQ"/>
    <property type="match status" value="1"/>
</dbReference>
<dbReference type="GO" id="GO:0022857">
    <property type="term" value="F:transmembrane transporter activity"/>
    <property type="evidence" value="ECO:0007669"/>
    <property type="project" value="TreeGrafter"/>
</dbReference>
<dbReference type="Proteomes" id="UP000265643">
    <property type="component" value="Unassembled WGS sequence"/>
</dbReference>
<name>A0A391P003_9FIRM</name>
<protein>
    <recommendedName>
        <fullName evidence="10">Tripartite ATP-independent periplasmic transporters DctQ component domain-containing protein</fullName>
    </recommendedName>
</protein>
<evidence type="ECO:0000256" key="6">
    <source>
        <dbReference type="ARBA" id="ARBA00022989"/>
    </source>
</evidence>
<dbReference type="GO" id="GO:0015740">
    <property type="term" value="P:C4-dicarboxylate transport"/>
    <property type="evidence" value="ECO:0007669"/>
    <property type="project" value="TreeGrafter"/>
</dbReference>
<evidence type="ECO:0000259" key="10">
    <source>
        <dbReference type="Pfam" id="PF04290"/>
    </source>
</evidence>
<keyword evidence="4" id="KW-0997">Cell inner membrane</keyword>
<dbReference type="GO" id="GO:0005886">
    <property type="term" value="C:plasma membrane"/>
    <property type="evidence" value="ECO:0007669"/>
    <property type="project" value="UniProtKB-SubCell"/>
</dbReference>
<evidence type="ECO:0000313" key="12">
    <source>
        <dbReference type="Proteomes" id="UP000265643"/>
    </source>
</evidence>
<accession>A0A391P003</accession>
<feature type="transmembrane region" description="Helical" evidence="9">
    <location>
        <begin position="12"/>
        <end position="32"/>
    </location>
</feature>
<dbReference type="RefSeq" id="WP_119297554.1">
    <property type="nucleotide sequence ID" value="NZ_BHGK01000001.1"/>
</dbReference>
<keyword evidence="7 9" id="KW-0472">Membrane</keyword>
<dbReference type="InterPro" id="IPR055348">
    <property type="entry name" value="DctQ"/>
</dbReference>
<comment type="similarity">
    <text evidence="8">Belongs to the TRAP transporter small permease family.</text>
</comment>
<evidence type="ECO:0000256" key="8">
    <source>
        <dbReference type="ARBA" id="ARBA00038436"/>
    </source>
</evidence>
<proteinExistence type="inferred from homology"/>
<dbReference type="AlphaFoldDB" id="A0A391P003"/>
<evidence type="ECO:0000256" key="2">
    <source>
        <dbReference type="ARBA" id="ARBA00022448"/>
    </source>
</evidence>
<keyword evidence="5 9" id="KW-0812">Transmembrane</keyword>
<evidence type="ECO:0000256" key="1">
    <source>
        <dbReference type="ARBA" id="ARBA00004429"/>
    </source>
</evidence>